<evidence type="ECO:0000313" key="6">
    <source>
        <dbReference type="Proteomes" id="UP000738431"/>
    </source>
</evidence>
<dbReference type="InterPro" id="IPR007831">
    <property type="entry name" value="T2SS_GspE_N"/>
</dbReference>
<feature type="domain" description="Bacterial type II secretion system protein E" evidence="4">
    <location>
        <begin position="383"/>
        <end position="397"/>
    </location>
</feature>
<dbReference type="InterPro" id="IPR001482">
    <property type="entry name" value="T2SS/T4SS_dom"/>
</dbReference>
<sequence>MFPAHQASVETALREQGLVDDEQVEAARAEQESTGRTLVELLIAQGAVTLMQVLEAVAGHLHLRLAAELPVQLPGEAASLLSGDQARTYGVAPVRADAHAVEVLAMDPFNARVVEELTFALGREVEVLVAEPDKVEALIKQHYGEDEATLEDMLADVAGLEGANDATSFSAVELEEMAGQAPLIRFVNLVLAQAIKDGASDVHFEPFEHDYKIRYRVDGALFEMAPPPKHLALPIASRLKVLANLNIAERRVPQDGRIKITLKGRPVDLRVSTLPTQFGESVVLRVLDQGAVRLELGEIGLPAHIESGVRDIIKRPNGILVVTGPTGSGKTTTLYSALRELNDPERKLLTAEDPVEYEIEGVMQVPVNAGIGLSFERVLRSFLRQDPDVIMVGEIRDVETARIAIQASLTGHLVLATLHTNDAPGAVTRLIDMGVEPYLISSTLGAVLAQRLVRRLCPSCREAYEPSASELAQLEMPTELRAGRPLYRPCGCDACGGSGYRGRRGLFEWLPISETMRGEIAGAAAGYDLRRRALTEGMVPLREAGWAALLEGETSAAEVLQYT</sequence>
<name>A0ABZ1C9Y7_9BACT</name>
<evidence type="ECO:0000256" key="3">
    <source>
        <dbReference type="ARBA" id="ARBA00022840"/>
    </source>
</evidence>
<dbReference type="PANTHER" id="PTHR30258">
    <property type="entry name" value="TYPE II SECRETION SYSTEM PROTEIN GSPE-RELATED"/>
    <property type="match status" value="1"/>
</dbReference>
<dbReference type="Pfam" id="PF00437">
    <property type="entry name" value="T2SSE"/>
    <property type="match status" value="1"/>
</dbReference>
<dbReference type="Pfam" id="PF05157">
    <property type="entry name" value="MshEN"/>
    <property type="match status" value="1"/>
</dbReference>
<reference evidence="5 6" key="2">
    <citation type="submission" date="2023-12" db="EMBL/GenBank/DDBJ databases">
        <title>Description of an unclassified Opitutus bacterium of Verrucomicrobiota.</title>
        <authorList>
            <person name="Zhang D.-F."/>
        </authorList>
    </citation>
    <scope>NUCLEOTIDE SEQUENCE [LARGE SCALE GENOMIC DNA]</scope>
    <source>
        <strain evidence="5 6">WL0086</strain>
    </source>
</reference>
<dbReference type="EMBL" id="CP139781">
    <property type="protein sequence ID" value="WRQ88043.1"/>
    <property type="molecule type" value="Genomic_DNA"/>
</dbReference>
<dbReference type="RefSeq" id="WP_221028922.1">
    <property type="nucleotide sequence ID" value="NZ_CP139781.1"/>
</dbReference>
<comment type="similarity">
    <text evidence="1">Belongs to the GSP E family.</text>
</comment>
<dbReference type="CDD" id="cd01129">
    <property type="entry name" value="PulE-GspE-like"/>
    <property type="match status" value="1"/>
</dbReference>
<dbReference type="PANTHER" id="PTHR30258:SF2">
    <property type="entry name" value="COMG OPERON PROTEIN 1"/>
    <property type="match status" value="1"/>
</dbReference>
<dbReference type="SUPFAM" id="SSF160246">
    <property type="entry name" value="EspE N-terminal domain-like"/>
    <property type="match status" value="1"/>
</dbReference>
<gene>
    <name evidence="5" type="ORF">K1X11_001400</name>
</gene>
<dbReference type="SUPFAM" id="SSF52540">
    <property type="entry name" value="P-loop containing nucleoside triphosphate hydrolases"/>
    <property type="match status" value="1"/>
</dbReference>
<evidence type="ECO:0000256" key="1">
    <source>
        <dbReference type="ARBA" id="ARBA00006611"/>
    </source>
</evidence>
<proteinExistence type="inferred from homology"/>
<evidence type="ECO:0000256" key="2">
    <source>
        <dbReference type="ARBA" id="ARBA00022741"/>
    </source>
</evidence>
<dbReference type="Gene3D" id="3.30.300.160">
    <property type="entry name" value="Type II secretion system, protein E, N-terminal domain"/>
    <property type="match status" value="1"/>
</dbReference>
<evidence type="ECO:0000259" key="4">
    <source>
        <dbReference type="PROSITE" id="PS00662"/>
    </source>
</evidence>
<accession>A0ABZ1C9Y7</accession>
<dbReference type="Proteomes" id="UP000738431">
    <property type="component" value="Chromosome"/>
</dbReference>
<evidence type="ECO:0000313" key="5">
    <source>
        <dbReference type="EMBL" id="WRQ88043.1"/>
    </source>
</evidence>
<dbReference type="InterPro" id="IPR003593">
    <property type="entry name" value="AAA+_ATPase"/>
</dbReference>
<keyword evidence="2" id="KW-0547">Nucleotide-binding</keyword>
<protein>
    <submittedName>
        <fullName evidence="5">GspE/PulE family protein</fullName>
    </submittedName>
</protein>
<dbReference type="InterPro" id="IPR027417">
    <property type="entry name" value="P-loop_NTPase"/>
</dbReference>
<keyword evidence="6" id="KW-1185">Reference proteome</keyword>
<dbReference type="Gene3D" id="3.30.450.90">
    <property type="match status" value="1"/>
</dbReference>
<dbReference type="Gene3D" id="3.40.50.300">
    <property type="entry name" value="P-loop containing nucleotide triphosphate hydrolases"/>
    <property type="match status" value="1"/>
</dbReference>
<dbReference type="PROSITE" id="PS00662">
    <property type="entry name" value="T2SP_E"/>
    <property type="match status" value="1"/>
</dbReference>
<dbReference type="SMART" id="SM00382">
    <property type="entry name" value="AAA"/>
    <property type="match status" value="1"/>
</dbReference>
<reference evidence="5 6" key="1">
    <citation type="submission" date="2021-08" db="EMBL/GenBank/DDBJ databases">
        <authorList>
            <person name="Zhang D."/>
            <person name="Zhang A."/>
            <person name="Wang L."/>
        </authorList>
    </citation>
    <scope>NUCLEOTIDE SEQUENCE [LARGE SCALE GENOMIC DNA]</scope>
    <source>
        <strain evidence="5 6">WL0086</strain>
    </source>
</reference>
<keyword evidence="3" id="KW-0067">ATP-binding</keyword>
<organism evidence="5 6">
    <name type="scientific">Actomonas aquatica</name>
    <dbReference type="NCBI Taxonomy" id="2866162"/>
    <lineage>
        <taxon>Bacteria</taxon>
        <taxon>Pseudomonadati</taxon>
        <taxon>Verrucomicrobiota</taxon>
        <taxon>Opitutia</taxon>
        <taxon>Opitutales</taxon>
        <taxon>Opitutaceae</taxon>
        <taxon>Actomonas</taxon>
    </lineage>
</organism>
<dbReference type="InterPro" id="IPR037257">
    <property type="entry name" value="T2SS_E_N_sf"/>
</dbReference>